<dbReference type="GO" id="GO:0016301">
    <property type="term" value="F:kinase activity"/>
    <property type="evidence" value="ECO:0007669"/>
    <property type="project" value="UniProtKB-KW"/>
</dbReference>
<dbReference type="GO" id="GO:0005975">
    <property type="term" value="P:carbohydrate metabolic process"/>
    <property type="evidence" value="ECO:0007669"/>
    <property type="project" value="InterPro"/>
</dbReference>
<dbReference type="CDD" id="cd07809">
    <property type="entry name" value="ASKHA_NBD_FGGY_BaXK-like"/>
    <property type="match status" value="1"/>
</dbReference>
<dbReference type="InterPro" id="IPR050406">
    <property type="entry name" value="FGGY_Carb_Kinase"/>
</dbReference>
<reference evidence="6 7" key="1">
    <citation type="submission" date="2016-10" db="EMBL/GenBank/DDBJ databases">
        <authorList>
            <person name="de Groot N.N."/>
        </authorList>
    </citation>
    <scope>NUCLEOTIDE SEQUENCE [LARGE SCALE GENOMIC DNA]</scope>
    <source>
        <strain evidence="6 7">B25</strain>
    </source>
</reference>
<dbReference type="InterPro" id="IPR018485">
    <property type="entry name" value="FGGY_C"/>
</dbReference>
<dbReference type="OrthoDB" id="9760563at2"/>
<dbReference type="Gene3D" id="3.30.420.40">
    <property type="match status" value="2"/>
</dbReference>
<dbReference type="InterPro" id="IPR018484">
    <property type="entry name" value="FGGY_N"/>
</dbReference>
<protein>
    <submittedName>
        <fullName evidence="6">Sugar (Pentulose or hexulose) kinase</fullName>
    </submittedName>
</protein>
<dbReference type="EMBL" id="FOFU01000009">
    <property type="protein sequence ID" value="SEQ71012.1"/>
    <property type="molecule type" value="Genomic_DNA"/>
</dbReference>
<evidence type="ECO:0000256" key="3">
    <source>
        <dbReference type="ARBA" id="ARBA00022777"/>
    </source>
</evidence>
<dbReference type="InterPro" id="IPR043129">
    <property type="entry name" value="ATPase_NBD"/>
</dbReference>
<dbReference type="PANTHER" id="PTHR43095">
    <property type="entry name" value="SUGAR KINASE"/>
    <property type="match status" value="1"/>
</dbReference>
<feature type="domain" description="Carbohydrate kinase FGGY N-terminal" evidence="4">
    <location>
        <begin position="13"/>
        <end position="241"/>
    </location>
</feature>
<keyword evidence="2" id="KW-0808">Transferase</keyword>
<dbReference type="RefSeq" id="WP_074644766.1">
    <property type="nucleotide sequence ID" value="NZ_FOFU01000009.1"/>
</dbReference>
<evidence type="ECO:0000313" key="7">
    <source>
        <dbReference type="Proteomes" id="UP000182360"/>
    </source>
</evidence>
<sequence>MGNKELIESGSAVLGIEFGSTRIKAVLINDKYEPIAGGSYTWENTLDNGIWTYPLTQIHEGLQTCYADLKKDVQEKYGIKLTKFRAGGISAMMHGYLAFDKDENLLVPFRTWRNTITGQASKELSDLFNFPVPERWSVSHLYQAILNKEPHISKIENVYTLAGYIHYMLTGKKVLGVGDASGMFPVKYDNGKADYNPDFKAKFEALDGVKALGLKLDNVFPKVLMAGEEAGTLTDSGAKFLDPTGDLQAGIPFCPPEGDAGTGMAATNSVAAKTGNISAGTSVFSMVVLEKDLKKAYPGIIDIVTTPAGLPVAMVHANNCTGEHNYWMDLFYEVATLMCGAENTPKIGKFFDDLIGKSLEADKDCGGLLAYNYLSGETITGFNSGRPLFARAENAKFNVANFMRVQMFASLGALRAGMNILYDEEKVPVESMTGAGGYFKTEAGLKYMAAAMKTSVSAMETAGEGGPWGMALLAAFAAEGKKDLGDFLNKEVFGNCKKTTSAPEAELVESFNIYFERYMKGLAIEKAAVENL</sequence>
<evidence type="ECO:0000259" key="5">
    <source>
        <dbReference type="Pfam" id="PF02782"/>
    </source>
</evidence>
<dbReference type="STRING" id="163.SAMN04487775_10293"/>
<dbReference type="Pfam" id="PF00370">
    <property type="entry name" value="FGGY_N"/>
    <property type="match status" value="1"/>
</dbReference>
<evidence type="ECO:0000259" key="4">
    <source>
        <dbReference type="Pfam" id="PF00370"/>
    </source>
</evidence>
<proteinExistence type="inferred from homology"/>
<evidence type="ECO:0000313" key="6">
    <source>
        <dbReference type="EMBL" id="SEQ71012.1"/>
    </source>
</evidence>
<organism evidence="6 7">
    <name type="scientific">Treponema bryantii</name>
    <dbReference type="NCBI Taxonomy" id="163"/>
    <lineage>
        <taxon>Bacteria</taxon>
        <taxon>Pseudomonadati</taxon>
        <taxon>Spirochaetota</taxon>
        <taxon>Spirochaetia</taxon>
        <taxon>Spirochaetales</taxon>
        <taxon>Treponemataceae</taxon>
        <taxon>Treponema</taxon>
    </lineage>
</organism>
<comment type="similarity">
    <text evidence="1">Belongs to the FGGY kinase family.</text>
</comment>
<feature type="domain" description="Carbohydrate kinase FGGY C-terminal" evidence="5">
    <location>
        <begin position="276"/>
        <end position="478"/>
    </location>
</feature>
<evidence type="ECO:0000256" key="1">
    <source>
        <dbReference type="ARBA" id="ARBA00009156"/>
    </source>
</evidence>
<evidence type="ECO:0000256" key="2">
    <source>
        <dbReference type="ARBA" id="ARBA00022679"/>
    </source>
</evidence>
<dbReference type="PANTHER" id="PTHR43095:SF5">
    <property type="entry name" value="XYLULOSE KINASE"/>
    <property type="match status" value="1"/>
</dbReference>
<accession>A0A1H9I8X6</accession>
<dbReference type="AlphaFoldDB" id="A0A1H9I8X6"/>
<dbReference type="Pfam" id="PF02782">
    <property type="entry name" value="FGGY_C"/>
    <property type="match status" value="1"/>
</dbReference>
<keyword evidence="3 6" id="KW-0418">Kinase</keyword>
<keyword evidence="7" id="KW-1185">Reference proteome</keyword>
<dbReference type="SUPFAM" id="SSF53067">
    <property type="entry name" value="Actin-like ATPase domain"/>
    <property type="match status" value="2"/>
</dbReference>
<gene>
    <name evidence="6" type="ORF">SAMN04487977_10917</name>
</gene>
<name>A0A1H9I8X6_9SPIR</name>
<dbReference type="eggNOG" id="COG1070">
    <property type="taxonomic scope" value="Bacteria"/>
</dbReference>
<dbReference type="Proteomes" id="UP000182360">
    <property type="component" value="Unassembled WGS sequence"/>
</dbReference>